<gene>
    <name evidence="2" type="ORF">NITFAB_1845</name>
</gene>
<organism evidence="2">
    <name type="scientific">Candidatus Nitrotoga fabula</name>
    <dbReference type="NCBI Taxonomy" id="2182327"/>
    <lineage>
        <taxon>Bacteria</taxon>
        <taxon>Pseudomonadati</taxon>
        <taxon>Pseudomonadota</taxon>
        <taxon>Betaproteobacteria</taxon>
        <taxon>Nitrosomonadales</taxon>
        <taxon>Gallionellaceae</taxon>
        <taxon>Candidatus Nitrotoga</taxon>
    </lineage>
</organism>
<accession>A0A2X0SMX0</accession>
<feature type="region of interest" description="Disordered" evidence="1">
    <location>
        <begin position="1"/>
        <end position="24"/>
    </location>
</feature>
<name>A0A2X0SMX0_9PROT</name>
<protein>
    <recommendedName>
        <fullName evidence="3">Helix-turn-helix domain-containing protein</fullName>
    </recommendedName>
</protein>
<dbReference type="InterPro" id="IPR009061">
    <property type="entry name" value="DNA-bd_dom_put_sf"/>
</dbReference>
<dbReference type="SUPFAM" id="SSF46955">
    <property type="entry name" value="Putative DNA-binding domain"/>
    <property type="match status" value="1"/>
</dbReference>
<proteinExistence type="predicted"/>
<dbReference type="AlphaFoldDB" id="A0A2X0SMX0"/>
<reference evidence="2" key="1">
    <citation type="submission" date="2018-05" db="EMBL/GenBank/DDBJ databases">
        <authorList>
            <person name="Lanie J.A."/>
            <person name="Ng W.-L."/>
            <person name="Kazmierczak K.M."/>
            <person name="Andrzejewski T.M."/>
            <person name="Davidsen T.M."/>
            <person name="Wayne K.J."/>
            <person name="Tettelin H."/>
            <person name="Glass J.I."/>
            <person name="Rusch D."/>
            <person name="Podicherti R."/>
            <person name="Tsui H.-C.T."/>
            <person name="Winkler M.E."/>
        </authorList>
    </citation>
    <scope>NUCLEOTIDE SEQUENCE</scope>
    <source>
        <strain evidence="2">KNB</strain>
    </source>
</reference>
<evidence type="ECO:0008006" key="3">
    <source>
        <dbReference type="Google" id="ProtNLM"/>
    </source>
</evidence>
<evidence type="ECO:0000313" key="2">
    <source>
        <dbReference type="EMBL" id="SPS06255.1"/>
    </source>
</evidence>
<evidence type="ECO:0000256" key="1">
    <source>
        <dbReference type="SAM" id="MobiDB-lite"/>
    </source>
</evidence>
<dbReference type="EMBL" id="LS423452">
    <property type="protein sequence ID" value="SPS06255.1"/>
    <property type="molecule type" value="Genomic_DNA"/>
</dbReference>
<sequence length="103" mass="11594">MSNFTHSRPKGHSSRAPKDPPGNSCIALTDSELAIRWGLSVKTLRRWRQESLGPIFCKLGSRVVYLVADVEAYERRVSRFSTSAPAYPAERDSLKSVRDRTNT</sequence>